<protein>
    <submittedName>
        <fullName evidence="1">Uncharacterized protein</fullName>
    </submittedName>
</protein>
<organism evidence="1">
    <name type="scientific">marine sediment metagenome</name>
    <dbReference type="NCBI Taxonomy" id="412755"/>
    <lineage>
        <taxon>unclassified sequences</taxon>
        <taxon>metagenomes</taxon>
        <taxon>ecological metagenomes</taxon>
    </lineage>
</organism>
<name>A0A0F9ETZ7_9ZZZZ</name>
<gene>
    <name evidence="1" type="ORF">LCGC14_2386950</name>
</gene>
<evidence type="ECO:0000313" key="1">
    <source>
        <dbReference type="EMBL" id="KKL27263.1"/>
    </source>
</evidence>
<dbReference type="AlphaFoldDB" id="A0A0F9ETZ7"/>
<accession>A0A0F9ETZ7</accession>
<proteinExistence type="predicted"/>
<dbReference type="EMBL" id="LAZR01035529">
    <property type="protein sequence ID" value="KKL27263.1"/>
    <property type="molecule type" value="Genomic_DNA"/>
</dbReference>
<reference evidence="1" key="1">
    <citation type="journal article" date="2015" name="Nature">
        <title>Complex archaea that bridge the gap between prokaryotes and eukaryotes.</title>
        <authorList>
            <person name="Spang A."/>
            <person name="Saw J.H."/>
            <person name="Jorgensen S.L."/>
            <person name="Zaremba-Niedzwiedzka K."/>
            <person name="Martijn J."/>
            <person name="Lind A.E."/>
            <person name="van Eijk R."/>
            <person name="Schleper C."/>
            <person name="Guy L."/>
            <person name="Ettema T.J."/>
        </authorList>
    </citation>
    <scope>NUCLEOTIDE SEQUENCE</scope>
</reference>
<comment type="caution">
    <text evidence="1">The sequence shown here is derived from an EMBL/GenBank/DDBJ whole genome shotgun (WGS) entry which is preliminary data.</text>
</comment>
<sequence>MSNCEWCESHYHTPHNEAHHGKQMYYKVSLRNQAEYLPINRFNRIILCGECLHDWMAHDEPIIFAYQIHPEIAMEGNN</sequence>